<evidence type="ECO:0000256" key="1">
    <source>
        <dbReference type="SAM" id="MobiDB-lite"/>
    </source>
</evidence>
<organism evidence="2 3">
    <name type="scientific">Vanilla planifolia</name>
    <name type="common">Vanilla</name>
    <dbReference type="NCBI Taxonomy" id="51239"/>
    <lineage>
        <taxon>Eukaryota</taxon>
        <taxon>Viridiplantae</taxon>
        <taxon>Streptophyta</taxon>
        <taxon>Embryophyta</taxon>
        <taxon>Tracheophyta</taxon>
        <taxon>Spermatophyta</taxon>
        <taxon>Magnoliopsida</taxon>
        <taxon>Liliopsida</taxon>
        <taxon>Asparagales</taxon>
        <taxon>Orchidaceae</taxon>
        <taxon>Vanilloideae</taxon>
        <taxon>Vanilleae</taxon>
        <taxon>Vanilla</taxon>
    </lineage>
</organism>
<dbReference type="OrthoDB" id="691673at2759"/>
<sequence>MKTIPPQKSPSKQQWHENRKPSTNKRINFFELAQSRHKLPLRKAQVAQRADTVLSRSNEDSPRKKAFTLHHWRRRKVNVSSSVTNNYCVEVKLRCLTMEGDGFGDHESNDGGLLARVMAAGFKGELTRFQAGVTSEISLMDAWYSQNDGSRQLPANYIVKGLCRRCCLPEIILRCMQASVSLAESGEANDHHDELIELVASGMLPLFSQQQLQVCCV</sequence>
<comment type="caution">
    <text evidence="2">The sequence shown here is derived from an EMBL/GenBank/DDBJ whole genome shotgun (WGS) entry which is preliminary data.</text>
</comment>
<feature type="region of interest" description="Disordered" evidence="1">
    <location>
        <begin position="1"/>
        <end position="25"/>
    </location>
</feature>
<dbReference type="Proteomes" id="UP000636800">
    <property type="component" value="Chromosome 11"/>
</dbReference>
<dbReference type="AlphaFoldDB" id="A0A835PZ24"/>
<accession>A0A835PZ24</accession>
<protein>
    <submittedName>
        <fullName evidence="2">Uncharacterized protein</fullName>
    </submittedName>
</protein>
<dbReference type="EMBL" id="JADCNL010000011">
    <property type="protein sequence ID" value="KAG0461623.1"/>
    <property type="molecule type" value="Genomic_DNA"/>
</dbReference>
<gene>
    <name evidence="2" type="ORF">HPP92_021920</name>
</gene>
<keyword evidence="3" id="KW-1185">Reference proteome</keyword>
<proteinExistence type="predicted"/>
<reference evidence="2 3" key="1">
    <citation type="journal article" date="2020" name="Nat. Food">
        <title>A phased Vanilla planifolia genome enables genetic improvement of flavour and production.</title>
        <authorList>
            <person name="Hasing T."/>
            <person name="Tang H."/>
            <person name="Brym M."/>
            <person name="Khazi F."/>
            <person name="Huang T."/>
            <person name="Chambers A.H."/>
        </authorList>
    </citation>
    <scope>NUCLEOTIDE SEQUENCE [LARGE SCALE GENOMIC DNA]</scope>
    <source>
        <tissue evidence="2">Leaf</tissue>
    </source>
</reference>
<evidence type="ECO:0000313" key="3">
    <source>
        <dbReference type="Proteomes" id="UP000636800"/>
    </source>
</evidence>
<name>A0A835PZ24_VANPL</name>
<evidence type="ECO:0000313" key="2">
    <source>
        <dbReference type="EMBL" id="KAG0461623.1"/>
    </source>
</evidence>